<dbReference type="PANTHER" id="PTHR43693">
    <property type="entry name" value="PROTEIN PHOSPHATASE CHEZ"/>
    <property type="match status" value="1"/>
</dbReference>
<dbReference type="SUPFAM" id="SSF103039">
    <property type="entry name" value="CheC-like"/>
    <property type="match status" value="1"/>
</dbReference>
<dbReference type="AlphaFoldDB" id="A0A1E5L6S1"/>
<keyword evidence="2" id="KW-0378">Hydrolase</keyword>
<dbReference type="InterPro" id="IPR050992">
    <property type="entry name" value="CheZ_family_phosphatases"/>
</dbReference>
<dbReference type="OrthoDB" id="9812187at2"/>
<keyword evidence="5" id="KW-1185">Reference proteome</keyword>
<feature type="domain" description="CheC-like protein" evidence="3">
    <location>
        <begin position="109"/>
        <end position="144"/>
    </location>
</feature>
<keyword evidence="1" id="KW-0145">Chemotaxis</keyword>
<dbReference type="PANTHER" id="PTHR43693:SF1">
    <property type="entry name" value="PROTEIN PHOSPHATASE CHEZ"/>
    <property type="match status" value="1"/>
</dbReference>
<sequence>MIDPIKNINEFQLDVLREIGNIGAGNAATALSKLLKKPVDMNVPRVQILSFHEIAEFVGGEETIIVTVFLRVEGDIPGNMFFILGMDSAKSLIRDIVGPSQNDEEFSELELSALQEIGNILAGSYLTSLSDLTKMNLQPSVPALAIDMAGAILSYGLIELGRSGDYALVIDTEIQPGTEKSEKLNGHFFLLPDPESFEILFTSLGV</sequence>
<protein>
    <submittedName>
        <fullName evidence="4">CheY-P-specific phosphatase CheC</fullName>
    </submittedName>
</protein>
<dbReference type="CDD" id="cd17909">
    <property type="entry name" value="CheC_ClassI"/>
    <property type="match status" value="1"/>
</dbReference>
<dbReference type="EMBL" id="MJAT01000012">
    <property type="protein sequence ID" value="OEH85840.1"/>
    <property type="molecule type" value="Genomic_DNA"/>
</dbReference>
<evidence type="ECO:0000256" key="2">
    <source>
        <dbReference type="ARBA" id="ARBA00022801"/>
    </source>
</evidence>
<dbReference type="Pfam" id="PF04509">
    <property type="entry name" value="CheC"/>
    <property type="match status" value="2"/>
</dbReference>
<evidence type="ECO:0000256" key="1">
    <source>
        <dbReference type="ARBA" id="ARBA00022500"/>
    </source>
</evidence>
<dbReference type="Gene3D" id="3.40.1550.10">
    <property type="entry name" value="CheC-like"/>
    <property type="match status" value="1"/>
</dbReference>
<reference evidence="4 5" key="1">
    <citation type="submission" date="2016-09" db="EMBL/GenBank/DDBJ databases">
        <title>Desulfuribacillus arsenicus sp. nov., an obligately anaerobic, dissimilatory arsenic- and antimonate-reducing bacterium isolated from anoxic sediments.</title>
        <authorList>
            <person name="Abin C.A."/>
            <person name="Hollibaugh J.T."/>
        </authorList>
    </citation>
    <scope>NUCLEOTIDE SEQUENCE [LARGE SCALE GENOMIC DNA]</scope>
    <source>
        <strain evidence="4 5">MLFW-2</strain>
    </source>
</reference>
<dbReference type="InterPro" id="IPR007597">
    <property type="entry name" value="CheC"/>
</dbReference>
<proteinExistence type="predicted"/>
<dbReference type="GO" id="GO:0016787">
    <property type="term" value="F:hydrolase activity"/>
    <property type="evidence" value="ECO:0007669"/>
    <property type="project" value="UniProtKB-KW"/>
</dbReference>
<dbReference type="InterPro" id="IPR028976">
    <property type="entry name" value="CheC-like_sf"/>
</dbReference>
<evidence type="ECO:0000259" key="3">
    <source>
        <dbReference type="Pfam" id="PF04509"/>
    </source>
</evidence>
<dbReference type="GO" id="GO:0006935">
    <property type="term" value="P:chemotaxis"/>
    <property type="evidence" value="ECO:0007669"/>
    <property type="project" value="UniProtKB-KW"/>
</dbReference>
<accession>A0A1E5L6S1</accession>
<dbReference type="Proteomes" id="UP000095255">
    <property type="component" value="Unassembled WGS sequence"/>
</dbReference>
<comment type="caution">
    <text evidence="4">The sequence shown here is derived from an EMBL/GenBank/DDBJ whole genome shotgun (WGS) entry which is preliminary data.</text>
</comment>
<name>A0A1E5L6S1_9FIRM</name>
<dbReference type="STRING" id="1390249.BHU72_03410"/>
<evidence type="ECO:0000313" key="4">
    <source>
        <dbReference type="EMBL" id="OEH85840.1"/>
    </source>
</evidence>
<feature type="domain" description="CheC-like protein" evidence="3">
    <location>
        <begin position="11"/>
        <end position="46"/>
    </location>
</feature>
<evidence type="ECO:0000313" key="5">
    <source>
        <dbReference type="Proteomes" id="UP000095255"/>
    </source>
</evidence>
<gene>
    <name evidence="4" type="ORF">BHU72_03410</name>
</gene>
<organism evidence="4 5">
    <name type="scientific">Desulfuribacillus stibiiarsenatis</name>
    <dbReference type="NCBI Taxonomy" id="1390249"/>
    <lineage>
        <taxon>Bacteria</taxon>
        <taxon>Bacillati</taxon>
        <taxon>Bacillota</taxon>
        <taxon>Desulfuribacillia</taxon>
        <taxon>Desulfuribacillales</taxon>
        <taxon>Desulfuribacillaceae</taxon>
        <taxon>Desulfuribacillus</taxon>
    </lineage>
</organism>